<dbReference type="Proteomes" id="UP001189429">
    <property type="component" value="Unassembled WGS sequence"/>
</dbReference>
<name>A0ABN9Q2R3_9DINO</name>
<proteinExistence type="predicted"/>
<comment type="caution">
    <text evidence="2">The sequence shown here is derived from an EMBL/GenBank/DDBJ whole genome shotgun (WGS) entry which is preliminary data.</text>
</comment>
<gene>
    <name evidence="2" type="ORF">PCOR1329_LOCUS7227</name>
</gene>
<dbReference type="Gene3D" id="3.30.420.10">
    <property type="entry name" value="Ribonuclease H-like superfamily/Ribonuclease H"/>
    <property type="match status" value="2"/>
</dbReference>
<accession>A0ABN9Q2R3</accession>
<dbReference type="InterPro" id="IPR027417">
    <property type="entry name" value="P-loop_NTPase"/>
</dbReference>
<reference evidence="2" key="1">
    <citation type="submission" date="2023-10" db="EMBL/GenBank/DDBJ databases">
        <authorList>
            <person name="Chen Y."/>
            <person name="Shah S."/>
            <person name="Dougan E. K."/>
            <person name="Thang M."/>
            <person name="Chan C."/>
        </authorList>
    </citation>
    <scope>NUCLEOTIDE SEQUENCE [LARGE SCALE GENOMIC DNA]</scope>
</reference>
<dbReference type="SUPFAM" id="SSF52540">
    <property type="entry name" value="P-loop containing nucleoside triphosphate hydrolases"/>
    <property type="match status" value="3"/>
</dbReference>
<dbReference type="InterPro" id="IPR036397">
    <property type="entry name" value="RNaseH_sf"/>
</dbReference>
<evidence type="ECO:0000256" key="1">
    <source>
        <dbReference type="SAM" id="MobiDB-lite"/>
    </source>
</evidence>
<dbReference type="EMBL" id="CAUYUJ010001958">
    <property type="protein sequence ID" value="CAK0798496.1"/>
    <property type="molecule type" value="Genomic_DNA"/>
</dbReference>
<evidence type="ECO:0000313" key="2">
    <source>
        <dbReference type="EMBL" id="CAK0798496.1"/>
    </source>
</evidence>
<sequence length="2070" mass="227622">MDRFAEDVSREVQAALVQAALAQQGSPAQRMNRLTADLGDPARDAKRDVYLVTISRVLPDALDQTDLVDVEAMSREGVGRALLSALNGNGGGVVKKMAVFKALGRDPARAGETHADGSSHFHAAVSLFQNRRWFPVERAVREHAKMATHWSCSHSQWWSALRYCAIPTLKKPVVDGSAWPWSHDGSPIDFFEESQRPFQAGAWKRRREEVEKSAAAGGAPPKKFSKLDLTAVILDQELKTKAAVLEYIQSRGTEAMQRFVHNHQRQLGEYIAEAAEWGNARKAADLERKSDWDMVCAAADDACGNDEDECSYKVAAEAFFEVNQGSISRAELACALRAIIVNGPSKTTRTPLIVGPTNTGKSTLLMPFDKLFGQSNVLHKPALGSKFALRNITKGNMRFIFWDDYRPVEYAQKTVEVATFLSLFTGHPFEVQVSQSFNDGNPDAQWNRGAAMTAKEAGLWEPKGAVSAEDVRHMQSRVQVFPARVLPRTAMRDACPCPGCMCRWIREAAAQADIDELVRLAPAALRSSPAVLPLADGARAPSGAATAAQAAAAINVNGLDELAVKAALPPEAVRALRVELVELGRGSPVAASGLQRGSRALVARSGGGRRYLGLVESKFQEWRRARFGQDAPCALVQDHEKCPWQADNLAAMRGAGCTVIQEFPKSSPDLNAIEGAWHLLRQRLEQTEPDEIEGRAEFLARLRRNVRWLNEHQAEVLQGAPAAELPSADQAASGEVLSPAALTEAAMQVLPETDAANTTHDQFCKRRTRLETHTSRRASTLRAQSRRPARGEGCVSAPRRLARHLGLPETGMDRFAEDVSREVQAALAQQGSPAQRMNRLTAELGDPARDAKRDVYLVTISRVLPDALDQTDLVDVEETHADGSSHFHAAVSLFQNRRRFPVERAVREHAKMATHWSCSHSQWWSALRYCAIPTLKKPVVDGSAWPWSHDGSPIDFFEESQRPFQAGAWKRRREEVEKSAAAGGAPPKKFSKLDLTVVILDQELKTKAAVLEYIQSRGTEAMQRFVHNHQRQLGEYIAEAAEWGNARKAADLKRKSDWDMVCAAADDACGNDEDECSYKVAAEAFFEANQGSISRAELACALRAIVVNGPSKTTRTPLIVGPTNAGKSTLLMPFDKLFGQSNVLHKPALGSKFALRNITKGNMRFIFWDDYRPVEYAQKTVEVATFLSLFTGHPFEVQVSQSFNDGNPDAQWNRGAAMTTKEAGLWEPKCAVSAEDVRHMQSRVQVFPARVLPRWPSKYPTTAGRGSPVAASGLQRGSRALVARSGGGRRCLGLVESKFQEWRRACFGQDVPCALVQDHEKCLWQADNLAAMRGAGCTVIQEFPKSSPDLNAIEGAWHLLRQRLEQTEPDEIEGRAEFLARLRRNVRWLNEHQAEVLQGAPAAELPSADQAASGEVLPPAALTEAAMQVLPETDAANATLDQFCKRLARHLGLPETGLDRFAEDVSREVQAALAQQGSPAQRMNRLTADLGDPARDAKRGVYLVTISRVLPDALDQTDLVDVEAMSREGVGRALLSALNGNGGGVVKKMAVFKALGRDPARAGEAPTGCDMPRSALDRLRELRETHADGSSHFHAAVSLFQNRRWFPVERAVREHAKMATHWSCSHSQWWSALRYCAIPTLKKPVVDGSAWPWSHDGSPIDFFEEPQRPFQAGAWKRRREEVEKSAAAGGAPPKKFSKLDLTAVILDQELKTKAAVLECIQSRGTEAMQRFVHNHQRQLGEHIAEAAEWGNARKAADLERKSDWDMVCAAADDACGNDDDECSYKVAAEAFFEVNQGNISRAELACALRSIIVNGPSKTTRTPLIVGPTNTGKSTLLMPFDKLFGQSNVLHKPALGSKFALRNITKGNMRFIFWDDYRPVEYAQKTVEVATFLSLFTGHPFEVQVSQSFNDGNPDAQWNRGAAMTAKEAELWEPKGLAMEGACPCSWLPACALDPGAEAQRDIDDLSAIAHAARRYFAGPCFPWPTGARAPSGAADRGAGGQRPLNVNGWTSWRSKEDLPPEAVRALRVELVELGAVGVGELTEDDWRGLRAWGTLRHFEQRRLLKSLEM</sequence>
<feature type="region of interest" description="Disordered" evidence="1">
    <location>
        <begin position="771"/>
        <end position="794"/>
    </location>
</feature>
<organism evidence="2 3">
    <name type="scientific">Prorocentrum cordatum</name>
    <dbReference type="NCBI Taxonomy" id="2364126"/>
    <lineage>
        <taxon>Eukaryota</taxon>
        <taxon>Sar</taxon>
        <taxon>Alveolata</taxon>
        <taxon>Dinophyceae</taxon>
        <taxon>Prorocentrales</taxon>
        <taxon>Prorocentraceae</taxon>
        <taxon>Prorocentrum</taxon>
    </lineage>
</organism>
<dbReference type="Gene3D" id="3.40.50.300">
    <property type="entry name" value="P-loop containing nucleotide triphosphate hydrolases"/>
    <property type="match status" value="3"/>
</dbReference>
<evidence type="ECO:0000313" key="3">
    <source>
        <dbReference type="Proteomes" id="UP001189429"/>
    </source>
</evidence>
<keyword evidence="3" id="KW-1185">Reference proteome</keyword>
<protein>
    <submittedName>
        <fullName evidence="2">Uncharacterized protein</fullName>
    </submittedName>
</protein>